<gene>
    <name evidence="2" type="ORF">UPYG_G00070530</name>
</gene>
<dbReference type="Pfam" id="PF17690">
    <property type="entry name" value="DUF5537"/>
    <property type="match status" value="1"/>
</dbReference>
<protein>
    <submittedName>
        <fullName evidence="2">Uncharacterized protein</fullName>
    </submittedName>
</protein>
<dbReference type="EMBL" id="JAGEUA010000002">
    <property type="protein sequence ID" value="KAL1006303.1"/>
    <property type="molecule type" value="Genomic_DNA"/>
</dbReference>
<evidence type="ECO:0000256" key="1">
    <source>
        <dbReference type="SAM" id="MobiDB-lite"/>
    </source>
</evidence>
<dbReference type="AlphaFoldDB" id="A0ABD0XBH3"/>
<feature type="compositionally biased region" description="Polar residues" evidence="1">
    <location>
        <begin position="99"/>
        <end position="111"/>
    </location>
</feature>
<proteinExistence type="predicted"/>
<feature type="region of interest" description="Disordered" evidence="1">
    <location>
        <begin position="80"/>
        <end position="111"/>
    </location>
</feature>
<sequence length="278" mass="31183">MQPITGRKLMTLQVEASLDTSTTAGDSKEGSGCTAKQFGKGSYYGAFALNHFPGFTIPGGRHAGGRPIHVHTSRIKYQRIQNNSRDGKDSSCDLERGVSPSSPSRLGSDNNMDADKYLCGRQFLFDSKWRNDNRMYNQYDFKDGRVMKPSTSILPLLRDRYTHHTELFHAPIRPYAFGSFEGYDLMSVPAVLLPAPASIIGLHPLVIKGYKERSRTVHQPCNLFKTAAHQKSQSYPDPVGGSPPPAFMHRLSELSYLEGDTIRQEKIRKMKKTKRQDT</sequence>
<keyword evidence="3" id="KW-1185">Reference proteome</keyword>
<dbReference type="InterPro" id="IPR040505">
    <property type="entry name" value="DUF5537"/>
</dbReference>
<name>A0ABD0XBH3_UMBPY</name>
<evidence type="ECO:0000313" key="2">
    <source>
        <dbReference type="EMBL" id="KAL1006303.1"/>
    </source>
</evidence>
<evidence type="ECO:0000313" key="3">
    <source>
        <dbReference type="Proteomes" id="UP001557470"/>
    </source>
</evidence>
<feature type="compositionally biased region" description="Basic and acidic residues" evidence="1">
    <location>
        <begin position="85"/>
        <end position="96"/>
    </location>
</feature>
<organism evidence="2 3">
    <name type="scientific">Umbra pygmaea</name>
    <name type="common">Eastern mudminnow</name>
    <dbReference type="NCBI Taxonomy" id="75934"/>
    <lineage>
        <taxon>Eukaryota</taxon>
        <taxon>Metazoa</taxon>
        <taxon>Chordata</taxon>
        <taxon>Craniata</taxon>
        <taxon>Vertebrata</taxon>
        <taxon>Euteleostomi</taxon>
        <taxon>Actinopterygii</taxon>
        <taxon>Neopterygii</taxon>
        <taxon>Teleostei</taxon>
        <taxon>Protacanthopterygii</taxon>
        <taxon>Esociformes</taxon>
        <taxon>Umbridae</taxon>
        <taxon>Umbra</taxon>
    </lineage>
</organism>
<comment type="caution">
    <text evidence="2">The sequence shown here is derived from an EMBL/GenBank/DDBJ whole genome shotgun (WGS) entry which is preliminary data.</text>
</comment>
<accession>A0ABD0XBH3</accession>
<dbReference type="Proteomes" id="UP001557470">
    <property type="component" value="Unassembled WGS sequence"/>
</dbReference>
<reference evidence="2 3" key="1">
    <citation type="submission" date="2024-06" db="EMBL/GenBank/DDBJ databases">
        <authorList>
            <person name="Pan Q."/>
            <person name="Wen M."/>
            <person name="Jouanno E."/>
            <person name="Zahm M."/>
            <person name="Klopp C."/>
            <person name="Cabau C."/>
            <person name="Louis A."/>
            <person name="Berthelot C."/>
            <person name="Parey E."/>
            <person name="Roest Crollius H."/>
            <person name="Montfort J."/>
            <person name="Robinson-Rechavi M."/>
            <person name="Bouchez O."/>
            <person name="Lampietro C."/>
            <person name="Lopez Roques C."/>
            <person name="Donnadieu C."/>
            <person name="Postlethwait J."/>
            <person name="Bobe J."/>
            <person name="Verreycken H."/>
            <person name="Guiguen Y."/>
        </authorList>
    </citation>
    <scope>NUCLEOTIDE SEQUENCE [LARGE SCALE GENOMIC DNA]</scope>
    <source>
        <strain evidence="2">Up_M1</strain>
        <tissue evidence="2">Testis</tissue>
    </source>
</reference>